<evidence type="ECO:0000313" key="4">
    <source>
        <dbReference type="Proteomes" id="UP000295198"/>
    </source>
</evidence>
<accession>A0A4Q4ZK11</accession>
<organism evidence="3 4">
    <name type="scientific">Nocardioides guangzhouensis</name>
    <dbReference type="NCBI Taxonomy" id="2497878"/>
    <lineage>
        <taxon>Bacteria</taxon>
        <taxon>Bacillati</taxon>
        <taxon>Actinomycetota</taxon>
        <taxon>Actinomycetes</taxon>
        <taxon>Propionibacteriales</taxon>
        <taxon>Nocardioidaceae</taxon>
        <taxon>Nocardioides</taxon>
    </lineage>
</organism>
<evidence type="ECO:0000313" key="3">
    <source>
        <dbReference type="EMBL" id="RYP88670.1"/>
    </source>
</evidence>
<keyword evidence="4" id="KW-1185">Reference proteome</keyword>
<dbReference type="OrthoDB" id="9811804at2"/>
<sequence>MLFEDTEESVAEGNAVPGRTGVTRPRPLDYAHPYDQPVRDVCRAPRKSAPNCAMNVGVCRVAGVPSAYTSVEDHCLRCLYVTVPRLGAARVARDEYSLTNKTVLRELTRLYADYPRAERHREAIRVLRSDFTFARRYQDGTWAVTMRFGPDIAAMFGITRDVMIIYTQATDLQPRTVASFPKRVRDLATHRMCEDHLVFVSTRDPFGRAKLERWSQENPFVALPLPDQGDAPRLAQQLLVEMKRSLASRNLYDETLPVTGRDFFGRRRILTQLQEEIRQGNVCGVFGLRKTGKTSLIKELGARFATSESSRIFVFRDLETLPMDSPRLGIEFVQDLRDSFLKEFRRRNVRTAELTDLSGQASVGQLRRALQASLADCSKRGIQVVLALDEIEYLVGDSKMLEAASRPEVPEILGAIRSLVQENSNFNVLMSGITSAVTHRGALYGVENPLFSWAKTYYLQPMLRPEISSLTTEVGNRMGIRWDEAALTSLFAHSGGQVFLHRTLAAAVVAQVDSERVQPRLTSDEVDGAVQTWKTNTSERLRQMFESFWRHYPVEADLLQTLIDGDMDISEVQNAFPDETRRLIELDLLVEGSDRISLGTVSRRLRDDRVVGIA</sequence>
<feature type="domain" description="ORC1/DEAH AAA+ ATPase" evidence="2">
    <location>
        <begin position="281"/>
        <end position="434"/>
    </location>
</feature>
<feature type="compositionally biased region" description="Acidic residues" evidence="1">
    <location>
        <begin position="1"/>
        <end position="10"/>
    </location>
</feature>
<dbReference type="Gene3D" id="3.40.50.300">
    <property type="entry name" value="P-loop containing nucleotide triphosphate hydrolases"/>
    <property type="match status" value="1"/>
</dbReference>
<reference evidence="3 4" key="1">
    <citation type="submission" date="2019-01" db="EMBL/GenBank/DDBJ databases">
        <title>Nocardioides guangzhouensis sp. nov., an actinobacterium isolated from soil.</title>
        <authorList>
            <person name="Fu Y."/>
            <person name="Cai Y."/>
            <person name="Lin Z."/>
            <person name="Chen P."/>
        </authorList>
    </citation>
    <scope>NUCLEOTIDE SEQUENCE [LARGE SCALE GENOMIC DNA]</scope>
    <source>
        <strain evidence="3 4">130</strain>
    </source>
</reference>
<dbReference type="PANTHER" id="PTHR34301:SF8">
    <property type="entry name" value="ATPASE DOMAIN-CONTAINING PROTEIN"/>
    <property type="match status" value="1"/>
</dbReference>
<dbReference type="InterPro" id="IPR027417">
    <property type="entry name" value="P-loop_NTPase"/>
</dbReference>
<comment type="caution">
    <text evidence="3">The sequence shown here is derived from an EMBL/GenBank/DDBJ whole genome shotgun (WGS) entry which is preliminary data.</text>
</comment>
<dbReference type="PANTHER" id="PTHR34301">
    <property type="entry name" value="DNA-BINDING PROTEIN-RELATED"/>
    <property type="match status" value="1"/>
</dbReference>
<protein>
    <submittedName>
        <fullName evidence="3">ATP-binding protein</fullName>
    </submittedName>
</protein>
<feature type="region of interest" description="Disordered" evidence="1">
    <location>
        <begin position="1"/>
        <end position="30"/>
    </location>
</feature>
<dbReference type="EMBL" id="SDKM01000002">
    <property type="protein sequence ID" value="RYP88670.1"/>
    <property type="molecule type" value="Genomic_DNA"/>
</dbReference>
<dbReference type="Pfam" id="PF13401">
    <property type="entry name" value="AAA_22"/>
    <property type="match status" value="1"/>
</dbReference>
<evidence type="ECO:0000259" key="2">
    <source>
        <dbReference type="Pfam" id="PF13401"/>
    </source>
</evidence>
<keyword evidence="3" id="KW-0067">ATP-binding</keyword>
<keyword evidence="3" id="KW-0547">Nucleotide-binding</keyword>
<dbReference type="AlphaFoldDB" id="A0A4Q4ZK11"/>
<dbReference type="Proteomes" id="UP000295198">
    <property type="component" value="Unassembled WGS sequence"/>
</dbReference>
<name>A0A4Q4ZK11_9ACTN</name>
<dbReference type="GO" id="GO:0016887">
    <property type="term" value="F:ATP hydrolysis activity"/>
    <property type="evidence" value="ECO:0007669"/>
    <property type="project" value="InterPro"/>
</dbReference>
<dbReference type="SUPFAM" id="SSF52540">
    <property type="entry name" value="P-loop containing nucleoside triphosphate hydrolases"/>
    <property type="match status" value="1"/>
</dbReference>
<dbReference type="GO" id="GO:0005524">
    <property type="term" value="F:ATP binding"/>
    <property type="evidence" value="ECO:0007669"/>
    <property type="project" value="UniProtKB-KW"/>
</dbReference>
<dbReference type="InterPro" id="IPR049945">
    <property type="entry name" value="AAA_22"/>
</dbReference>
<proteinExistence type="predicted"/>
<evidence type="ECO:0000256" key="1">
    <source>
        <dbReference type="SAM" id="MobiDB-lite"/>
    </source>
</evidence>
<gene>
    <name evidence="3" type="ORF">EKO23_01920</name>
</gene>